<dbReference type="Pfam" id="PF00571">
    <property type="entry name" value="CBS"/>
    <property type="match status" value="2"/>
</dbReference>
<accession>A0A1H3QYG7</accession>
<sequence>MRVEEVFRQGTLTCDATDSIKEVAEKMTADHVGALAVLEDDRITGIISERDVVRAISQDVNPRTTTATTFATHQIETAKFGEETRDVARRMLDAGVRHLPVMQGRMVVGVISMRDLLAIETWL</sequence>
<dbReference type="EMBL" id="FNOK01000050">
    <property type="protein sequence ID" value="SDZ17759.1"/>
    <property type="molecule type" value="Genomic_DNA"/>
</dbReference>
<dbReference type="RefSeq" id="WP_093274811.1">
    <property type="nucleotide sequence ID" value="NZ_FNOK01000050.1"/>
</dbReference>
<dbReference type="SUPFAM" id="SSF54631">
    <property type="entry name" value="CBS-domain pair"/>
    <property type="match status" value="1"/>
</dbReference>
<evidence type="ECO:0000313" key="4">
    <source>
        <dbReference type="EMBL" id="SDZ17759.1"/>
    </source>
</evidence>
<dbReference type="STRING" id="418495.SAMN05216215_105025"/>
<dbReference type="PROSITE" id="PS51371">
    <property type="entry name" value="CBS"/>
    <property type="match status" value="2"/>
</dbReference>
<dbReference type="InterPro" id="IPR051257">
    <property type="entry name" value="Diverse_CBS-Domain"/>
</dbReference>
<dbReference type="Proteomes" id="UP000199529">
    <property type="component" value="Unassembled WGS sequence"/>
</dbReference>
<keyword evidence="1 2" id="KW-0129">CBS domain</keyword>
<keyword evidence="5" id="KW-1185">Reference proteome</keyword>
<dbReference type="OrthoDB" id="3672399at2"/>
<dbReference type="Gene3D" id="3.10.580.10">
    <property type="entry name" value="CBS-domain"/>
    <property type="match status" value="1"/>
</dbReference>
<evidence type="ECO:0000259" key="3">
    <source>
        <dbReference type="PROSITE" id="PS51371"/>
    </source>
</evidence>
<dbReference type="AlphaFoldDB" id="A0A1H3QYG7"/>
<evidence type="ECO:0000256" key="2">
    <source>
        <dbReference type="PROSITE-ProRule" id="PRU00703"/>
    </source>
</evidence>
<dbReference type="InterPro" id="IPR000644">
    <property type="entry name" value="CBS_dom"/>
</dbReference>
<dbReference type="PANTHER" id="PTHR43080:SF2">
    <property type="entry name" value="CBS DOMAIN-CONTAINING PROTEIN"/>
    <property type="match status" value="1"/>
</dbReference>
<feature type="domain" description="CBS" evidence="3">
    <location>
        <begin position="71"/>
        <end position="123"/>
    </location>
</feature>
<gene>
    <name evidence="4" type="ORF">SAMN05216215_105025</name>
</gene>
<evidence type="ECO:0000313" key="5">
    <source>
        <dbReference type="Proteomes" id="UP000199529"/>
    </source>
</evidence>
<name>A0A1H3QYG7_9PSEU</name>
<reference evidence="5" key="1">
    <citation type="submission" date="2016-10" db="EMBL/GenBank/DDBJ databases">
        <authorList>
            <person name="Varghese N."/>
            <person name="Submissions S."/>
        </authorList>
    </citation>
    <scope>NUCLEOTIDE SEQUENCE [LARGE SCALE GENOMIC DNA]</scope>
    <source>
        <strain evidence="5">CGMCC 4.3530</strain>
    </source>
</reference>
<feature type="domain" description="CBS" evidence="3">
    <location>
        <begin position="7"/>
        <end position="63"/>
    </location>
</feature>
<evidence type="ECO:0000256" key="1">
    <source>
        <dbReference type="ARBA" id="ARBA00023122"/>
    </source>
</evidence>
<proteinExistence type="predicted"/>
<dbReference type="PANTHER" id="PTHR43080">
    <property type="entry name" value="CBS DOMAIN-CONTAINING PROTEIN CBSX3, MITOCHONDRIAL"/>
    <property type="match status" value="1"/>
</dbReference>
<dbReference type="InterPro" id="IPR046342">
    <property type="entry name" value="CBS_dom_sf"/>
</dbReference>
<organism evidence="4 5">
    <name type="scientific">Saccharopolyspora shandongensis</name>
    <dbReference type="NCBI Taxonomy" id="418495"/>
    <lineage>
        <taxon>Bacteria</taxon>
        <taxon>Bacillati</taxon>
        <taxon>Actinomycetota</taxon>
        <taxon>Actinomycetes</taxon>
        <taxon>Pseudonocardiales</taxon>
        <taxon>Pseudonocardiaceae</taxon>
        <taxon>Saccharopolyspora</taxon>
    </lineage>
</organism>
<dbReference type="SMART" id="SM00116">
    <property type="entry name" value="CBS"/>
    <property type="match status" value="2"/>
</dbReference>
<protein>
    <submittedName>
        <fullName evidence="4">CBS domain-containing protein</fullName>
    </submittedName>
</protein>